<accession>A0A4R8M2B5</accession>
<organism evidence="2 3">
    <name type="scientific">Aminivibrio pyruvatiphilus</name>
    <dbReference type="NCBI Taxonomy" id="1005740"/>
    <lineage>
        <taxon>Bacteria</taxon>
        <taxon>Thermotogati</taxon>
        <taxon>Synergistota</taxon>
        <taxon>Synergistia</taxon>
        <taxon>Synergistales</taxon>
        <taxon>Aminobacteriaceae</taxon>
        <taxon>Aminivibrio</taxon>
    </lineage>
</organism>
<dbReference type="OrthoDB" id="1739831at2"/>
<comment type="caution">
    <text evidence="2">The sequence shown here is derived from an EMBL/GenBank/DDBJ whole genome shotgun (WGS) entry which is preliminary data.</text>
</comment>
<proteinExistence type="predicted"/>
<feature type="region of interest" description="Disordered" evidence="1">
    <location>
        <begin position="100"/>
        <end position="127"/>
    </location>
</feature>
<dbReference type="Proteomes" id="UP000295066">
    <property type="component" value="Unassembled WGS sequence"/>
</dbReference>
<name>A0A4R8M2B5_9BACT</name>
<evidence type="ECO:0008006" key="4">
    <source>
        <dbReference type="Google" id="ProtNLM"/>
    </source>
</evidence>
<reference evidence="2 3" key="1">
    <citation type="submission" date="2019-03" db="EMBL/GenBank/DDBJ databases">
        <title>Genomic Encyclopedia of Type Strains, Phase IV (KMG-IV): sequencing the most valuable type-strain genomes for metagenomic binning, comparative biology and taxonomic classification.</title>
        <authorList>
            <person name="Goeker M."/>
        </authorList>
    </citation>
    <scope>NUCLEOTIDE SEQUENCE [LARGE SCALE GENOMIC DNA]</scope>
    <source>
        <strain evidence="2 3">DSM 25964</strain>
    </source>
</reference>
<dbReference type="AlphaFoldDB" id="A0A4R8M2B5"/>
<dbReference type="EMBL" id="SORI01000025">
    <property type="protein sequence ID" value="TDY55324.1"/>
    <property type="molecule type" value="Genomic_DNA"/>
</dbReference>
<evidence type="ECO:0000313" key="2">
    <source>
        <dbReference type="EMBL" id="TDY55324.1"/>
    </source>
</evidence>
<keyword evidence="3" id="KW-1185">Reference proteome</keyword>
<gene>
    <name evidence="2" type="ORF">C8D99_1253</name>
</gene>
<sequence>MNLVTCKLCGRLFSATRGKICVTCLDEIDDLYPKVREFLRDHSKEKYNVEQIANGMDLDIRYVQALVELGYLDRGVGADPEAEEEKRRKEALARQLQASLENSASTKLPETMGKMYGQQRYGTGKKK</sequence>
<protein>
    <recommendedName>
        <fullName evidence="4">Flagellar operon protein (TIGR03826 family)</fullName>
    </recommendedName>
</protein>
<evidence type="ECO:0000256" key="1">
    <source>
        <dbReference type="SAM" id="MobiDB-lite"/>
    </source>
</evidence>
<evidence type="ECO:0000313" key="3">
    <source>
        <dbReference type="Proteomes" id="UP000295066"/>
    </source>
</evidence>
<dbReference type="RefSeq" id="WP_133958996.1">
    <property type="nucleotide sequence ID" value="NZ_SORI01000025.1"/>
</dbReference>